<feature type="binding site" evidence="9">
    <location>
        <position position="122"/>
    </location>
    <ligand>
        <name>1-deoxy-D-xylulose 5-phosphate</name>
        <dbReference type="ChEBI" id="CHEBI:57792"/>
    </ligand>
</feature>
<comment type="function">
    <text evidence="9">Catalyzes the NADPH-dependent rearrangement and reduction of 1-deoxy-D-xylulose-5-phosphate (DXP) to 2-C-methyl-D-erythritol 4-phosphate (MEP).</text>
</comment>
<dbReference type="Pfam" id="PF02670">
    <property type="entry name" value="DXP_reductoisom"/>
    <property type="match status" value="1"/>
</dbReference>
<feature type="domain" description="1-deoxy-D-xylulose 5-phosphate reductoisomerase C-terminal" evidence="11">
    <location>
        <begin position="143"/>
        <end position="225"/>
    </location>
</feature>
<dbReference type="RefSeq" id="WP_188676122.1">
    <property type="nucleotide sequence ID" value="NZ_BMKA01000003.1"/>
</dbReference>
<evidence type="ECO:0000256" key="9">
    <source>
        <dbReference type="HAMAP-Rule" id="MF_00183"/>
    </source>
</evidence>
<reference evidence="13" key="2">
    <citation type="submission" date="2020-09" db="EMBL/GenBank/DDBJ databases">
        <authorList>
            <person name="Sun Q."/>
            <person name="Zhou Y."/>
        </authorList>
    </citation>
    <scope>NUCLEOTIDE SEQUENCE</scope>
    <source>
        <strain evidence="13">CGMCC 1.15880</strain>
    </source>
</reference>
<gene>
    <name evidence="9 13" type="primary">dxr</name>
    <name evidence="13" type="ORF">GCM10011498_26510</name>
</gene>
<feature type="binding site" evidence="9">
    <location>
        <position position="208"/>
    </location>
    <ligand>
        <name>1-deoxy-D-xylulose 5-phosphate</name>
        <dbReference type="ChEBI" id="CHEBI:57792"/>
    </ligand>
</feature>
<feature type="binding site" evidence="9">
    <location>
        <position position="10"/>
    </location>
    <ligand>
        <name>NADPH</name>
        <dbReference type="ChEBI" id="CHEBI:57783"/>
    </ligand>
</feature>
<feature type="binding site" evidence="9">
    <location>
        <position position="149"/>
    </location>
    <ligand>
        <name>Mn(2+)</name>
        <dbReference type="ChEBI" id="CHEBI:29035"/>
    </ligand>
</feature>
<feature type="binding site" evidence="9">
    <location>
        <position position="217"/>
    </location>
    <ligand>
        <name>Mn(2+)</name>
        <dbReference type="ChEBI" id="CHEBI:29035"/>
    </ligand>
</feature>
<dbReference type="EMBL" id="BMKA01000003">
    <property type="protein sequence ID" value="GGA24200.1"/>
    <property type="molecule type" value="Genomic_DNA"/>
</dbReference>
<feature type="binding site" evidence="9">
    <location>
        <position position="123"/>
    </location>
    <ligand>
        <name>NADPH</name>
        <dbReference type="ChEBI" id="CHEBI:57783"/>
    </ligand>
</feature>
<keyword evidence="7 9" id="KW-0414">Isoprene biosynthesis</keyword>
<dbReference type="SUPFAM" id="SSF51735">
    <property type="entry name" value="NAD(P)-binding Rossmann-fold domains"/>
    <property type="match status" value="1"/>
</dbReference>
<dbReference type="GO" id="GO:0030604">
    <property type="term" value="F:1-deoxy-D-xylulose-5-phosphate reductoisomerase activity"/>
    <property type="evidence" value="ECO:0007669"/>
    <property type="project" value="UniProtKB-UniRule"/>
</dbReference>
<organism evidence="13 14">
    <name type="scientific">Neptunicoccus cionae</name>
    <dbReference type="NCBI Taxonomy" id="2035344"/>
    <lineage>
        <taxon>Bacteria</taxon>
        <taxon>Pseudomonadati</taxon>
        <taxon>Pseudomonadota</taxon>
        <taxon>Alphaproteobacteria</taxon>
        <taxon>Rhodobacterales</taxon>
        <taxon>Paracoccaceae</taxon>
        <taxon>Neptunicoccus</taxon>
    </lineage>
</organism>
<keyword evidence="9" id="KW-0460">Magnesium</keyword>
<comment type="similarity">
    <text evidence="2 9">Belongs to the DXR family.</text>
</comment>
<feature type="binding site" evidence="9">
    <location>
        <position position="214"/>
    </location>
    <ligand>
        <name>1-deoxy-D-xylulose 5-phosphate</name>
        <dbReference type="ChEBI" id="CHEBI:57792"/>
    </ligand>
</feature>
<feature type="binding site" evidence="9">
    <location>
        <position position="148"/>
    </location>
    <ligand>
        <name>1-deoxy-D-xylulose 5-phosphate</name>
        <dbReference type="ChEBI" id="CHEBI:57792"/>
    </ligand>
</feature>
<dbReference type="GO" id="GO:0030145">
    <property type="term" value="F:manganese ion binding"/>
    <property type="evidence" value="ECO:0007669"/>
    <property type="project" value="TreeGrafter"/>
</dbReference>
<proteinExistence type="inferred from homology"/>
<keyword evidence="14" id="KW-1185">Reference proteome</keyword>
<keyword evidence="6 9" id="KW-0464">Manganese</keyword>
<comment type="caution">
    <text evidence="13">The sequence shown here is derived from an EMBL/GenBank/DDBJ whole genome shotgun (WGS) entry which is preliminary data.</text>
</comment>
<dbReference type="InterPro" id="IPR013644">
    <property type="entry name" value="DXP_reductoisomerase_C"/>
</dbReference>
<feature type="binding site" evidence="9">
    <location>
        <position position="13"/>
    </location>
    <ligand>
        <name>NADPH</name>
        <dbReference type="ChEBI" id="CHEBI:57783"/>
    </ligand>
</feature>
<accession>A0A916R321</accession>
<dbReference type="InterPro" id="IPR013512">
    <property type="entry name" value="DXP_reductoisomerase_N"/>
</dbReference>
<dbReference type="PANTHER" id="PTHR30525:SF0">
    <property type="entry name" value="1-DEOXY-D-XYLULOSE 5-PHOSPHATE REDUCTOISOMERASE, CHLOROPLASTIC"/>
    <property type="match status" value="1"/>
</dbReference>
<evidence type="ECO:0000256" key="3">
    <source>
        <dbReference type="ARBA" id="ARBA00022723"/>
    </source>
</evidence>
<dbReference type="AlphaFoldDB" id="A0A916R321"/>
<feature type="binding site" evidence="9">
    <location>
        <position position="147"/>
    </location>
    <ligand>
        <name>Mn(2+)</name>
        <dbReference type="ChEBI" id="CHEBI:29035"/>
    </ligand>
</feature>
<comment type="caution">
    <text evidence="9">Lacks conserved residue(s) required for the propagation of feature annotation.</text>
</comment>
<evidence type="ECO:0000259" key="10">
    <source>
        <dbReference type="Pfam" id="PF02670"/>
    </source>
</evidence>
<feature type="domain" description="1-deoxy-D-xylulose 5-phosphate reductoisomerase N-terminal" evidence="10">
    <location>
        <begin position="4"/>
        <end position="129"/>
    </location>
</feature>
<dbReference type="EC" id="1.1.1.267" evidence="9"/>
<comment type="catalytic activity">
    <reaction evidence="8">
        <text>2-C-methyl-D-erythritol 4-phosphate + NADP(+) = 1-deoxy-D-xylulose 5-phosphate + NADPH + H(+)</text>
        <dbReference type="Rhea" id="RHEA:13717"/>
        <dbReference type="ChEBI" id="CHEBI:15378"/>
        <dbReference type="ChEBI" id="CHEBI:57783"/>
        <dbReference type="ChEBI" id="CHEBI:57792"/>
        <dbReference type="ChEBI" id="CHEBI:58262"/>
        <dbReference type="ChEBI" id="CHEBI:58349"/>
        <dbReference type="EC" id="1.1.1.267"/>
    </reaction>
    <physiologicalReaction direction="right-to-left" evidence="8">
        <dbReference type="Rhea" id="RHEA:13719"/>
    </physiologicalReaction>
</comment>
<feature type="binding site" evidence="9">
    <location>
        <position position="38"/>
    </location>
    <ligand>
        <name>NADPH</name>
        <dbReference type="ChEBI" id="CHEBI:57783"/>
    </ligand>
</feature>
<feature type="binding site" evidence="9">
    <location>
        <position position="121"/>
    </location>
    <ligand>
        <name>NADPH</name>
        <dbReference type="ChEBI" id="CHEBI:57783"/>
    </ligand>
</feature>
<feature type="binding site" evidence="9">
    <location>
        <position position="36"/>
    </location>
    <ligand>
        <name>NADPH</name>
        <dbReference type="ChEBI" id="CHEBI:57783"/>
    </ligand>
</feature>
<dbReference type="FunFam" id="3.40.50.720:FF:000045">
    <property type="entry name" value="1-deoxy-D-xylulose 5-phosphate reductoisomerase"/>
    <property type="match status" value="1"/>
</dbReference>
<feature type="binding site" evidence="9">
    <location>
        <position position="217"/>
    </location>
    <ligand>
        <name>1-deoxy-D-xylulose 5-phosphate</name>
        <dbReference type="ChEBI" id="CHEBI:57792"/>
    </ligand>
</feature>
<evidence type="ECO:0000256" key="5">
    <source>
        <dbReference type="ARBA" id="ARBA00023002"/>
    </source>
</evidence>
<dbReference type="Pfam" id="PF13288">
    <property type="entry name" value="DXPR_C"/>
    <property type="match status" value="1"/>
</dbReference>
<protein>
    <recommendedName>
        <fullName evidence="9">1-deoxy-D-xylulose 5-phosphate reductoisomerase</fullName>
        <shortName evidence="9">DXP reductoisomerase</shortName>
        <ecNumber evidence="9">1.1.1.267</ecNumber>
    </recommendedName>
    <alternativeName>
        <fullName evidence="9">1-deoxyxylulose-5-phosphate reductoisomerase</fullName>
    </alternativeName>
    <alternativeName>
        <fullName evidence="9">2-C-methyl-D-erythritol 4-phosphate synthase</fullName>
    </alternativeName>
</protein>
<sequence>MRRVSVFGATGSVGQNTLDLIARKPEDFQVVALSGGANVALLAKQARELRAEHAVIAQAELLPALQDALAGSGIKASAGRDAVLEAAAIPVDWAMSSVVGFAGLEISLAIAHNTKTLALANKESLVCGGALLTKVCADNGTLLLPVDSEHSAIFQCIGGADKEVERIILTASGGPFLHSDPKALETATPEQAMAHPNWDMGQRISIDSASMFNKAMEVLETHALFDVTPEQIEVIIHPQSIIHSMVGFADGAIMAHLGPADMRGPIGFALNWPDRVDLPLERLDFGALGALSFQHPDPAQFPALELATQTMQMGGLAGAAFNAAKEAALDLFLARKIGFLDMARVVRAVLAQTDVAGNDTLSIKDVIDADAIARVRAGEAAQKGF</sequence>
<keyword evidence="3 9" id="KW-0479">Metal-binding</keyword>
<feature type="binding site" evidence="9">
    <location>
        <position position="201"/>
    </location>
    <ligand>
        <name>NADPH</name>
        <dbReference type="ChEBI" id="CHEBI:57783"/>
    </ligand>
</feature>
<dbReference type="InterPro" id="IPR036169">
    <property type="entry name" value="DXPR_C_sf"/>
</dbReference>
<feature type="binding site" evidence="9">
    <location>
        <position position="11"/>
    </location>
    <ligand>
        <name>NADPH</name>
        <dbReference type="ChEBI" id="CHEBI:57783"/>
    </ligand>
</feature>
<evidence type="ECO:0000256" key="2">
    <source>
        <dbReference type="ARBA" id="ARBA00006825"/>
    </source>
</evidence>
<dbReference type="Proteomes" id="UP000628017">
    <property type="component" value="Unassembled WGS sequence"/>
</dbReference>
<keyword evidence="5 9" id="KW-0560">Oxidoreductase</keyword>
<feature type="binding site" evidence="9">
    <location>
        <position position="172"/>
    </location>
    <ligand>
        <name>1-deoxy-D-xylulose 5-phosphate</name>
        <dbReference type="ChEBI" id="CHEBI:57792"/>
    </ligand>
</feature>
<evidence type="ECO:0000259" key="12">
    <source>
        <dbReference type="Pfam" id="PF13288"/>
    </source>
</evidence>
<dbReference type="SUPFAM" id="SSF55347">
    <property type="entry name" value="Glyceraldehyde-3-phosphate dehydrogenase-like, C-terminal domain"/>
    <property type="match status" value="1"/>
</dbReference>
<dbReference type="Gene3D" id="3.40.50.720">
    <property type="entry name" value="NAD(P)-binding Rossmann-like Domain"/>
    <property type="match status" value="1"/>
</dbReference>
<dbReference type="InterPro" id="IPR003821">
    <property type="entry name" value="DXP_reductoisomerase"/>
</dbReference>
<feature type="binding site" evidence="9">
    <location>
        <position position="149"/>
    </location>
    <ligand>
        <name>1-deoxy-D-xylulose 5-phosphate</name>
        <dbReference type="ChEBI" id="CHEBI:57792"/>
    </ligand>
</feature>
<dbReference type="Gene3D" id="1.10.1740.10">
    <property type="match status" value="1"/>
</dbReference>
<keyword evidence="4 9" id="KW-0521">NADP</keyword>
<dbReference type="InterPro" id="IPR026877">
    <property type="entry name" value="DXPR_C"/>
</dbReference>
<dbReference type="GO" id="GO:0070402">
    <property type="term" value="F:NADPH binding"/>
    <property type="evidence" value="ECO:0007669"/>
    <property type="project" value="InterPro"/>
</dbReference>
<comment type="cofactor">
    <cofactor evidence="9">
        <name>Mg(2+)</name>
        <dbReference type="ChEBI" id="CHEBI:18420"/>
    </cofactor>
    <cofactor evidence="9">
        <name>Mn(2+)</name>
        <dbReference type="ChEBI" id="CHEBI:29035"/>
    </cofactor>
</comment>
<dbReference type="GO" id="GO:0051484">
    <property type="term" value="P:isopentenyl diphosphate biosynthetic process, methylerythritol 4-phosphate pathway involved in terpenoid biosynthetic process"/>
    <property type="evidence" value="ECO:0007669"/>
    <property type="project" value="UniProtKB-ARBA"/>
</dbReference>
<evidence type="ECO:0000256" key="1">
    <source>
        <dbReference type="ARBA" id="ARBA00005094"/>
    </source>
</evidence>
<comment type="pathway">
    <text evidence="1 9">Isoprenoid biosynthesis; isopentenyl diphosphate biosynthesis via DXP pathway; isopentenyl diphosphate from 1-deoxy-D-xylulose 5-phosphate: step 1/6.</text>
</comment>
<feature type="binding site" evidence="9">
    <location>
        <position position="213"/>
    </location>
    <ligand>
        <name>1-deoxy-D-xylulose 5-phosphate</name>
        <dbReference type="ChEBI" id="CHEBI:57792"/>
    </ligand>
</feature>
<evidence type="ECO:0000256" key="7">
    <source>
        <dbReference type="ARBA" id="ARBA00023229"/>
    </source>
</evidence>
<evidence type="ECO:0000313" key="14">
    <source>
        <dbReference type="Proteomes" id="UP000628017"/>
    </source>
</evidence>
<dbReference type="PANTHER" id="PTHR30525">
    <property type="entry name" value="1-DEOXY-D-XYLULOSE 5-PHOSPHATE REDUCTOISOMERASE"/>
    <property type="match status" value="1"/>
</dbReference>
<dbReference type="NCBIfam" id="TIGR00243">
    <property type="entry name" value="Dxr"/>
    <property type="match status" value="1"/>
</dbReference>
<evidence type="ECO:0000256" key="8">
    <source>
        <dbReference type="ARBA" id="ARBA00048543"/>
    </source>
</evidence>
<name>A0A916R321_9RHOB</name>
<dbReference type="Pfam" id="PF08436">
    <property type="entry name" value="DXP_redisom_C"/>
    <property type="match status" value="1"/>
</dbReference>
<dbReference type="PIRSF" id="PIRSF006205">
    <property type="entry name" value="Dxp_reductismrs"/>
    <property type="match status" value="1"/>
</dbReference>
<feature type="binding site" evidence="9">
    <location>
        <position position="12"/>
    </location>
    <ligand>
        <name>NADPH</name>
        <dbReference type="ChEBI" id="CHEBI:57783"/>
    </ligand>
</feature>
<feature type="binding site" evidence="9">
    <location>
        <position position="195"/>
    </location>
    <ligand>
        <name>1-deoxy-D-xylulose 5-phosphate</name>
        <dbReference type="ChEBI" id="CHEBI:57792"/>
    </ligand>
</feature>
<evidence type="ECO:0000256" key="4">
    <source>
        <dbReference type="ARBA" id="ARBA00022857"/>
    </source>
</evidence>
<dbReference type="SUPFAM" id="SSF69055">
    <property type="entry name" value="1-deoxy-D-xylulose-5-phosphate reductoisomerase, C-terminal domain"/>
    <property type="match status" value="1"/>
</dbReference>
<evidence type="ECO:0000313" key="13">
    <source>
        <dbReference type="EMBL" id="GGA24200.1"/>
    </source>
</evidence>
<reference evidence="13" key="1">
    <citation type="journal article" date="2014" name="Int. J. Syst. Evol. Microbiol.">
        <title>Complete genome sequence of Corynebacterium casei LMG S-19264T (=DSM 44701T), isolated from a smear-ripened cheese.</title>
        <authorList>
            <consortium name="US DOE Joint Genome Institute (JGI-PGF)"/>
            <person name="Walter F."/>
            <person name="Albersmeier A."/>
            <person name="Kalinowski J."/>
            <person name="Ruckert C."/>
        </authorList>
    </citation>
    <scope>NUCLEOTIDE SEQUENCE</scope>
    <source>
        <strain evidence="13">CGMCC 1.15880</strain>
    </source>
</reference>
<dbReference type="InterPro" id="IPR036291">
    <property type="entry name" value="NAD(P)-bd_dom_sf"/>
</dbReference>
<evidence type="ECO:0000256" key="6">
    <source>
        <dbReference type="ARBA" id="ARBA00023211"/>
    </source>
</evidence>
<dbReference type="HAMAP" id="MF_00183">
    <property type="entry name" value="DXP_reductoisom"/>
    <property type="match status" value="1"/>
</dbReference>
<evidence type="ECO:0000259" key="11">
    <source>
        <dbReference type="Pfam" id="PF08436"/>
    </source>
</evidence>
<feature type="domain" description="DXP reductoisomerase C-terminal" evidence="12">
    <location>
        <begin position="257"/>
        <end position="374"/>
    </location>
</feature>